<dbReference type="OrthoDB" id="1488700at2"/>
<evidence type="ECO:0000313" key="2">
    <source>
        <dbReference type="EMBL" id="GEN78096.1"/>
    </source>
</evidence>
<keyword evidence="1" id="KW-0732">Signal</keyword>
<evidence type="ECO:0000256" key="1">
    <source>
        <dbReference type="SAM" id="SignalP"/>
    </source>
</evidence>
<dbReference type="AlphaFoldDB" id="A0A511YSE7"/>
<protein>
    <recommendedName>
        <fullName evidence="4">C1q domain-containing protein</fullName>
    </recommendedName>
</protein>
<keyword evidence="3" id="KW-1185">Reference proteome</keyword>
<name>A0A511YSE7_9FLAO</name>
<organism evidence="2 3">
    <name type="scientific">Chryseobacterium hagamense</name>
    <dbReference type="NCBI Taxonomy" id="395935"/>
    <lineage>
        <taxon>Bacteria</taxon>
        <taxon>Pseudomonadati</taxon>
        <taxon>Bacteroidota</taxon>
        <taxon>Flavobacteriia</taxon>
        <taxon>Flavobacteriales</taxon>
        <taxon>Weeksellaceae</taxon>
        <taxon>Chryseobacterium group</taxon>
        <taxon>Chryseobacterium</taxon>
    </lineage>
</organism>
<accession>A0A511YSE7</accession>
<feature type="chain" id="PRO_5021781923" description="C1q domain-containing protein" evidence="1">
    <location>
        <begin position="20"/>
        <end position="578"/>
    </location>
</feature>
<dbReference type="Gene3D" id="2.60.120.40">
    <property type="match status" value="1"/>
</dbReference>
<reference evidence="2 3" key="1">
    <citation type="submission" date="2019-07" db="EMBL/GenBank/DDBJ databases">
        <title>Whole genome shotgun sequence of Chryseobacterium hagamense NBRC 105253.</title>
        <authorList>
            <person name="Hosoyama A."/>
            <person name="Uohara A."/>
            <person name="Ohji S."/>
            <person name="Ichikawa N."/>
        </authorList>
    </citation>
    <scope>NUCLEOTIDE SEQUENCE [LARGE SCALE GENOMIC DNA]</scope>
    <source>
        <strain evidence="2 3">NBRC 105253</strain>
    </source>
</reference>
<dbReference type="InterPro" id="IPR008983">
    <property type="entry name" value="Tumour_necrosis_fac-like_dom"/>
</dbReference>
<dbReference type="SUPFAM" id="SSF49842">
    <property type="entry name" value="TNF-like"/>
    <property type="match status" value="1"/>
</dbReference>
<dbReference type="EMBL" id="BJYJ01000046">
    <property type="protein sequence ID" value="GEN78096.1"/>
    <property type="molecule type" value="Genomic_DNA"/>
</dbReference>
<dbReference type="RefSeq" id="WP_146944492.1">
    <property type="nucleotide sequence ID" value="NZ_BJYJ01000046.1"/>
</dbReference>
<comment type="caution">
    <text evidence="2">The sequence shown here is derived from an EMBL/GenBank/DDBJ whole genome shotgun (WGS) entry which is preliminary data.</text>
</comment>
<evidence type="ECO:0000313" key="3">
    <source>
        <dbReference type="Proteomes" id="UP000321863"/>
    </source>
</evidence>
<proteinExistence type="predicted"/>
<sequence length="578" mass="58917">MKKNIITLTAILALGTFSAQVRTVNSATNVSVTNSPAFIDASSNTTVNGSSNVGKGLIFPRVDLSAMTAFPGVTAGIPNSFPTRFDGMIVYNTASSGTAGVGSTQGTLTPGYWYYENKTSSNTGGTWKPVSTAAAGVANTASNGLTLSGNDVKMGGTLSQATTVSGLTATNTLSFTGTGLNAFSVDGSTLSADAANHRIGIGTTTPGSRLEITGTGGFDDDLSLTSNGSSYNSTIIFNKSRGTNAAPSSVSNSDFLGDLIFKPYAGNNYLTTAKIQVQVNGTVASNSVPTDLLFSTGSSVGTERMRITSSGNVGIGTSSPAAPLDVAGNVNISPKAGTASSLNLYEDTANGTNKITLKSPANVATDRSITLPANAPVSGYALVTDGSGNTSWGSVTPSASTLSSIALFASPSVPITPNNGSVSGSVTDQRFFQQFDTAIVNPLNNFNVSTGTFTAPQSGNYLVTAYIVPNAAPYNNTPNYSYPINLEVRKNCGGNASGGSIVMDNAAIRWATPLVPALRFAVNVNGMVTLAAGDTLNLVVYLLGQNSSTSDTAGLSFPLNFSYAGVTTFKALFSVTAL</sequence>
<feature type="signal peptide" evidence="1">
    <location>
        <begin position="1"/>
        <end position="19"/>
    </location>
</feature>
<gene>
    <name evidence="2" type="ORF">CHA01nite_38360</name>
</gene>
<dbReference type="Proteomes" id="UP000321863">
    <property type="component" value="Unassembled WGS sequence"/>
</dbReference>
<evidence type="ECO:0008006" key="4">
    <source>
        <dbReference type="Google" id="ProtNLM"/>
    </source>
</evidence>